<dbReference type="SUPFAM" id="SSF111347">
    <property type="entry name" value="Rap/Ran-GAP"/>
    <property type="match status" value="1"/>
</dbReference>
<name>A0ABR3BWT6_9TREE</name>
<dbReference type="PROSITE" id="PS50085">
    <property type="entry name" value="RAPGAP"/>
    <property type="match status" value="1"/>
</dbReference>
<feature type="region of interest" description="Disordered" evidence="3">
    <location>
        <begin position="595"/>
        <end position="632"/>
    </location>
</feature>
<organism evidence="5 6">
    <name type="scientific">Cryptococcus tetragattii IND107</name>
    <dbReference type="NCBI Taxonomy" id="1296105"/>
    <lineage>
        <taxon>Eukaryota</taxon>
        <taxon>Fungi</taxon>
        <taxon>Dikarya</taxon>
        <taxon>Basidiomycota</taxon>
        <taxon>Agaricomycotina</taxon>
        <taxon>Tremellomycetes</taxon>
        <taxon>Tremellales</taxon>
        <taxon>Cryptococcaceae</taxon>
        <taxon>Cryptococcus</taxon>
        <taxon>Cryptococcus gattii species complex</taxon>
    </lineage>
</organism>
<feature type="region of interest" description="Disordered" evidence="3">
    <location>
        <begin position="371"/>
        <end position="455"/>
    </location>
</feature>
<dbReference type="InterPro" id="IPR035974">
    <property type="entry name" value="Rap/Ran-GAP_sf"/>
</dbReference>
<comment type="caution">
    <text evidence="5">The sequence shown here is derived from an EMBL/GenBank/DDBJ whole genome shotgun (WGS) entry which is preliminary data.</text>
</comment>
<dbReference type="PANTHER" id="PTHR10063">
    <property type="entry name" value="TUBERIN"/>
    <property type="match status" value="1"/>
</dbReference>
<evidence type="ECO:0000256" key="2">
    <source>
        <dbReference type="SAM" id="Coils"/>
    </source>
</evidence>
<feature type="domain" description="Rap-GAP" evidence="4">
    <location>
        <begin position="1126"/>
        <end position="1372"/>
    </location>
</feature>
<sequence>MAHKDVPQNAQRVRMVTPFSMRCNRCGEYIHMGKRINANRETIQGEQVDGLNTLRLHINCSMCSSEITFKTDLLNAEYVCEDRATCNWETEVHNDDLGSASGGEEQETYGGGLGRYRTGSIRRTQENSGGKERELMAQMADLKERNKRLEIANSTLLAALRTRRTILKPLDFSRPNAEPPVDERIHQLLSTNSPLSDPDAHTILEYYQEHDLCMPVVDDWLDNIWKLLNLFYLSSHDLPKARRSLALFMFNAIYVHIEQLSELRNKFVSQVIVPFLEKTLSQQTDDWFRQTALDVLVKAAVIETFEGDEERRQARAKKKENELEEEDAAALPSQGMKAAAAAGSFHAMRNIIVTQATAVRCRREDLVLPKVEEKSESTTPPSIKEPPSISSRESFSSSSGFKGLMSALSPPSRTKELPSMSTPSIAPSIASSMAEDSQSADHSPTPTPPPSHSTCPSQIAIRSLIAIFNQLAFHFPSSSPSLSKSTRTLASSRCIAVYRDLLGLLYPTRHMSGDITPASRVASVHASCPKARVIILQFLFRLRADSTHRIYIRRKIDEVVRPFADILSRTREAVETQRANILADAEEARARLRARQMREAGSAPRETMRERASTASSRTRSRSRPGHIDSNAADTYNPLWQIPDALSFDMPAESISSQVLLTYDPDHPSLRVKDEPPVEGVWLPVSEYVACLCEILMHEKNWEIVSYVICFLPLQLGSRLFFRGVRATREVRKLLKVLCDTIPQDNRIERRCKHHAFVKRPNVNAVIYQALTILISYKDDLDSKECDTLIATFEMCLESNTIVAKPCIQALTLCVFELEQSIAKRLLPIISKMRDINLTSGIAVHLLEFILALGDHQSLFRNFTDAHYKDVFTLVIDYIAEHNARSDELPDMTSDKRESYTLSQHVIGLAYHAIYVWYLALKLSLRPDLVRHIITKLLQSRSIRVATDEMVEVCLDWLARYTYGNPDPKPTSSLLNEMVARESGESDPPKKQSWYLGNAILTITLHPGSGWASITSTRPTGATELIARLENLPLSEIDEDGLDLFVLPNLLMENRGLIMKDEEQALFTPLSTSSDSAGSSTPSQRRKEIAVDPAYFAIQLLSYPADSLDSIHGRPIPNEERFNRSLRNIELTPVIDTAKLGILYVASGQTDELDILSNTDGSPFYREFLAGLGSLIKLKGQMDIFTGGLNREDDSDGEYAYAWWNDLIQTVFHTATMMPNHAHDPKFDKKKRLIGNDFVKIIYNDSGRDYKFDTLKTAFNFINIVISPHTTPETYAPTPYVEMTDPETILGVRTRDDYFKVIVQRAPGIPDFSPVGQLKILSKETLPGFVRHVALMANDMAARFAHIRNASDPTEAEYITSWRSRLRAINRLKAGLPPVEAKIDSEEEKKREEMLQDFTKLLSDQPIANLNEEM</sequence>
<dbReference type="Pfam" id="PF11864">
    <property type="entry name" value="DUF3384"/>
    <property type="match status" value="1"/>
</dbReference>
<evidence type="ECO:0000256" key="1">
    <source>
        <dbReference type="ARBA" id="ARBA00022468"/>
    </source>
</evidence>
<dbReference type="GeneID" id="91989108"/>
<dbReference type="InterPro" id="IPR000331">
    <property type="entry name" value="Rap/Ran_GAP_dom"/>
</dbReference>
<reference evidence="5 6" key="2">
    <citation type="submission" date="2024-01" db="EMBL/GenBank/DDBJ databases">
        <title>Comparative genomics of Cryptococcus and Kwoniella reveals pathogenesis evolution and contrasting modes of karyotype evolution via chromosome fusion or intercentromeric recombination.</title>
        <authorList>
            <person name="Coelho M.A."/>
            <person name="David-Palma M."/>
            <person name="Shea T."/>
            <person name="Bowers K."/>
            <person name="Mcginley-Smith S."/>
            <person name="Mohammad A.W."/>
            <person name="Gnirke A."/>
            <person name="Yurkov A.M."/>
            <person name="Nowrousian M."/>
            <person name="Sun S."/>
            <person name="Cuomo C.A."/>
            <person name="Heitman J."/>
        </authorList>
    </citation>
    <scope>NUCLEOTIDE SEQUENCE [LARGE SCALE GENOMIC DNA]</scope>
    <source>
        <strain evidence="5 6">IND107</strain>
    </source>
</reference>
<keyword evidence="1" id="KW-0343">GTPase activation</keyword>
<dbReference type="Gene3D" id="3.40.50.11210">
    <property type="entry name" value="Rap/Ran-GAP"/>
    <property type="match status" value="1"/>
</dbReference>
<dbReference type="EMBL" id="ATAM02000003">
    <property type="protein sequence ID" value="KAL0252858.1"/>
    <property type="molecule type" value="Genomic_DNA"/>
</dbReference>
<dbReference type="RefSeq" id="XP_066615578.1">
    <property type="nucleotide sequence ID" value="XM_066756801.1"/>
</dbReference>
<evidence type="ECO:0000259" key="4">
    <source>
        <dbReference type="PROSITE" id="PS50085"/>
    </source>
</evidence>
<feature type="compositionally biased region" description="Low complexity" evidence="3">
    <location>
        <begin position="418"/>
        <end position="434"/>
    </location>
</feature>
<keyword evidence="6" id="KW-1185">Reference proteome</keyword>
<dbReference type="Pfam" id="PF03542">
    <property type="entry name" value="Tuberin"/>
    <property type="match status" value="1"/>
</dbReference>
<feature type="region of interest" description="Disordered" evidence="3">
    <location>
        <begin position="309"/>
        <end position="334"/>
    </location>
</feature>
<evidence type="ECO:0000313" key="6">
    <source>
        <dbReference type="Proteomes" id="UP000054399"/>
    </source>
</evidence>
<feature type="compositionally biased region" description="Low complexity" evidence="3">
    <location>
        <begin position="377"/>
        <end position="399"/>
    </location>
</feature>
<protein>
    <recommendedName>
        <fullName evidence="4">Rap-GAP domain-containing protein</fullName>
    </recommendedName>
</protein>
<dbReference type="InterPro" id="IPR018515">
    <property type="entry name" value="Tuberin-type_domain"/>
</dbReference>
<dbReference type="Pfam" id="PF04502">
    <property type="entry name" value="Saf4_Yju2"/>
    <property type="match status" value="1"/>
</dbReference>
<proteinExistence type="predicted"/>
<gene>
    <name evidence="5" type="ORF">I308_102250</name>
</gene>
<dbReference type="InterPro" id="IPR024584">
    <property type="entry name" value="Tuberin_N"/>
</dbReference>
<reference evidence="6" key="1">
    <citation type="submission" date="2015-01" db="EMBL/GenBank/DDBJ databases">
        <title>The Genome Sequence of Cryptococcus gattii MMRL2647.</title>
        <authorList>
            <consortium name="The Broad Institute Genomics Platform"/>
            <person name="Cuomo C."/>
            <person name="Litvintseva A."/>
            <person name="Chen Y."/>
            <person name="Heitman J."/>
            <person name="Sun S."/>
            <person name="Springer D."/>
            <person name="Dromer F."/>
            <person name="Young S."/>
            <person name="Zeng Q."/>
            <person name="Gargeya S."/>
            <person name="Abouelleil A."/>
            <person name="Alvarado L."/>
            <person name="Chapman S.B."/>
            <person name="Gainer-Dewar J."/>
            <person name="Goldberg J."/>
            <person name="Griggs A."/>
            <person name="Gujja S."/>
            <person name="Hansen M."/>
            <person name="Howarth C."/>
            <person name="Imamovic A."/>
            <person name="Larimer J."/>
            <person name="Murphy C."/>
            <person name="Naylor J."/>
            <person name="Pearson M."/>
            <person name="Priest M."/>
            <person name="Roberts A."/>
            <person name="Saif S."/>
            <person name="Shea T."/>
            <person name="Sykes S."/>
            <person name="Wortman J."/>
            <person name="Nusbaum C."/>
            <person name="Birren B."/>
        </authorList>
    </citation>
    <scope>NUCLEOTIDE SEQUENCE [LARGE SCALE GENOMIC DNA]</scope>
    <source>
        <strain evidence="6">IND107</strain>
    </source>
</reference>
<evidence type="ECO:0000313" key="5">
    <source>
        <dbReference type="EMBL" id="KAL0252858.1"/>
    </source>
</evidence>
<dbReference type="PANTHER" id="PTHR10063:SF0">
    <property type="entry name" value="TUBERIN"/>
    <property type="match status" value="1"/>
</dbReference>
<dbReference type="Pfam" id="PF02145">
    <property type="entry name" value="Rap_GAP"/>
    <property type="match status" value="1"/>
</dbReference>
<feature type="region of interest" description="Disordered" evidence="3">
    <location>
        <begin position="96"/>
        <end position="131"/>
    </location>
</feature>
<evidence type="ECO:0000256" key="3">
    <source>
        <dbReference type="SAM" id="MobiDB-lite"/>
    </source>
</evidence>
<dbReference type="Proteomes" id="UP000054399">
    <property type="component" value="Unassembled WGS sequence"/>
</dbReference>
<accession>A0ABR3BWT6</accession>
<dbReference type="InterPro" id="IPR007590">
    <property type="entry name" value="Saf4/Yju2"/>
</dbReference>
<keyword evidence="2" id="KW-0175">Coiled coil</keyword>
<feature type="coiled-coil region" evidence="2">
    <location>
        <begin position="132"/>
        <end position="159"/>
    </location>
</feature>
<dbReference type="InterPro" id="IPR027107">
    <property type="entry name" value="Tuberin/Ral-act_asu"/>
</dbReference>